<keyword evidence="9 14" id="KW-0560">Oxidoreductase</keyword>
<evidence type="ECO:0000256" key="4">
    <source>
        <dbReference type="ARBA" id="ARBA00011245"/>
    </source>
</evidence>
<keyword evidence="7 14" id="KW-0949">S-adenosyl-L-methionine</keyword>
<comment type="subcellular location">
    <subcellularLocation>
        <location evidence="1 14">Cytoplasm</location>
    </subcellularLocation>
</comment>
<evidence type="ECO:0000256" key="12">
    <source>
        <dbReference type="ARBA" id="ARBA00023244"/>
    </source>
</evidence>
<comment type="caution">
    <text evidence="16">The sequence shown here is derived from an EMBL/GenBank/DDBJ whole genome shotgun (WGS) entry which is preliminary data.</text>
</comment>
<dbReference type="Pfam" id="PF04055">
    <property type="entry name" value="Radical_SAM"/>
    <property type="match status" value="1"/>
</dbReference>
<reference evidence="16 17" key="1">
    <citation type="submission" date="2023-05" db="EMBL/GenBank/DDBJ databases">
        <title>Chelatococcus sp. nov., a moderately thermophilic bacterium isolated from hot spring microbial mat.</title>
        <authorList>
            <person name="Hu C.-J."/>
            <person name="Li W.-J."/>
        </authorList>
    </citation>
    <scope>NUCLEOTIDE SEQUENCE [LARGE SCALE GENOMIC DNA]</scope>
    <source>
        <strain evidence="16 17">SYSU G07232</strain>
    </source>
</reference>
<evidence type="ECO:0000313" key="17">
    <source>
        <dbReference type="Proteomes" id="UP001321492"/>
    </source>
</evidence>
<dbReference type="RefSeq" id="WP_283740017.1">
    <property type="nucleotide sequence ID" value="NZ_JASJEV010000003.1"/>
</dbReference>
<dbReference type="PANTHER" id="PTHR13932">
    <property type="entry name" value="COPROPORPHYRINIGEN III OXIDASE"/>
    <property type="match status" value="1"/>
</dbReference>
<dbReference type="SUPFAM" id="SSF102114">
    <property type="entry name" value="Radical SAM enzymes"/>
    <property type="match status" value="1"/>
</dbReference>
<dbReference type="NCBIfam" id="TIGR00538">
    <property type="entry name" value="hemN"/>
    <property type="match status" value="1"/>
</dbReference>
<evidence type="ECO:0000256" key="9">
    <source>
        <dbReference type="ARBA" id="ARBA00023002"/>
    </source>
</evidence>
<dbReference type="InterPro" id="IPR010723">
    <property type="entry name" value="HemN_C"/>
</dbReference>
<dbReference type="SFLD" id="SFLDG01065">
    <property type="entry name" value="anaerobic_coproporphyrinogen-I"/>
    <property type="match status" value="1"/>
</dbReference>
<name>A0ABT7AG01_9HYPH</name>
<comment type="subunit">
    <text evidence="4">Monomer.</text>
</comment>
<dbReference type="Gene3D" id="3.20.20.70">
    <property type="entry name" value="Aldolase class I"/>
    <property type="match status" value="1"/>
</dbReference>
<dbReference type="EC" id="1.3.98.3" evidence="14"/>
<evidence type="ECO:0000256" key="3">
    <source>
        <dbReference type="ARBA" id="ARBA00005493"/>
    </source>
</evidence>
<dbReference type="EMBL" id="JASJEV010000003">
    <property type="protein sequence ID" value="MDJ1158035.1"/>
    <property type="molecule type" value="Genomic_DNA"/>
</dbReference>
<keyword evidence="5 14" id="KW-0004">4Fe-4S</keyword>
<feature type="domain" description="Radical SAM core" evidence="15">
    <location>
        <begin position="41"/>
        <end position="273"/>
    </location>
</feature>
<dbReference type="InterPro" id="IPR006638">
    <property type="entry name" value="Elp3/MiaA/NifB-like_rSAM"/>
</dbReference>
<comment type="cofactor">
    <cofactor evidence="14">
        <name>[4Fe-4S] cluster</name>
        <dbReference type="ChEBI" id="CHEBI:49883"/>
    </cofactor>
    <text evidence="14">Binds 1 [4Fe-4S] cluster. The cluster is coordinated with 3 cysteines and an exchangeable S-adenosyl-L-methionine.</text>
</comment>
<dbReference type="Gene3D" id="1.10.10.920">
    <property type="match status" value="1"/>
</dbReference>
<evidence type="ECO:0000256" key="6">
    <source>
        <dbReference type="ARBA" id="ARBA00022490"/>
    </source>
</evidence>
<comment type="catalytic activity">
    <reaction evidence="13 14">
        <text>coproporphyrinogen III + 2 S-adenosyl-L-methionine = protoporphyrinogen IX + 2 5'-deoxyadenosine + 2 L-methionine + 2 CO2</text>
        <dbReference type="Rhea" id="RHEA:15425"/>
        <dbReference type="ChEBI" id="CHEBI:16526"/>
        <dbReference type="ChEBI" id="CHEBI:17319"/>
        <dbReference type="ChEBI" id="CHEBI:57307"/>
        <dbReference type="ChEBI" id="CHEBI:57309"/>
        <dbReference type="ChEBI" id="CHEBI:57844"/>
        <dbReference type="ChEBI" id="CHEBI:59789"/>
        <dbReference type="EC" id="1.3.98.3"/>
    </reaction>
</comment>
<evidence type="ECO:0000256" key="1">
    <source>
        <dbReference type="ARBA" id="ARBA00004496"/>
    </source>
</evidence>
<sequence>MQADLITRYDQRVPRYTSYPTAPHFGADVDGGVYAGWLEALDETTTLSLYLHVPFCAELCLYCGCHTTVARRYGPVAAYVELLLREITLAAAQLPGRFAVSHIHWGGGTPTILAPEDLLRVTEALRSHFSVRDDAETAIEIDPRTLAAEHVPALAAMGVTRASLGVQDFDPKVQRAIGRTQSYAQTARAAGWLGLAGARSLNLDLIYGLPHQTVESVVASVGQALRLGPDRIALFGYAHVPWMKKHQKLLPEDALPDTAERLAQMQAATDAITSAGYVAIGLDHFAKPGDALARARAEGRLHRNFQGYTTDAAPALIGFGTSAIGSLPQGYVQNAATTVAYRDALTAGRLPIARGIVLTSEDRLRRAVIERLMCDLAVDLAAVAAIHGRPAHVFAGELPALDRMAADGILQRDGWRIAVPDSARLYVRNVCAVFDARLAEGQARYSRAL</sequence>
<evidence type="ECO:0000256" key="5">
    <source>
        <dbReference type="ARBA" id="ARBA00022485"/>
    </source>
</evidence>
<dbReference type="InterPro" id="IPR004558">
    <property type="entry name" value="Coprogen_oxidase_HemN"/>
</dbReference>
<dbReference type="PIRSF" id="PIRSF000167">
    <property type="entry name" value="HemN"/>
    <property type="match status" value="1"/>
</dbReference>
<dbReference type="PANTHER" id="PTHR13932:SF6">
    <property type="entry name" value="OXYGEN-INDEPENDENT COPROPORPHYRINOGEN III OXIDASE"/>
    <property type="match status" value="1"/>
</dbReference>
<comment type="similarity">
    <text evidence="3 14">Belongs to the anaerobic coproporphyrinogen-III oxidase family.</text>
</comment>
<evidence type="ECO:0000259" key="15">
    <source>
        <dbReference type="PROSITE" id="PS51918"/>
    </source>
</evidence>
<keyword evidence="6 14" id="KW-0963">Cytoplasm</keyword>
<keyword evidence="8 14" id="KW-0479">Metal-binding</keyword>
<evidence type="ECO:0000256" key="10">
    <source>
        <dbReference type="ARBA" id="ARBA00023004"/>
    </source>
</evidence>
<comment type="pathway">
    <text evidence="2 14">Porphyrin-containing compound metabolism; protoporphyrin-IX biosynthesis; protoporphyrinogen-IX from coproporphyrinogen-III (AdoMet route): step 1/1.</text>
</comment>
<dbReference type="InterPro" id="IPR007197">
    <property type="entry name" value="rSAM"/>
</dbReference>
<evidence type="ECO:0000256" key="11">
    <source>
        <dbReference type="ARBA" id="ARBA00023014"/>
    </source>
</evidence>
<keyword evidence="12 14" id="KW-0627">Porphyrin biosynthesis</keyword>
<evidence type="ECO:0000256" key="13">
    <source>
        <dbReference type="ARBA" id="ARBA00048321"/>
    </source>
</evidence>
<dbReference type="GO" id="GO:0051989">
    <property type="term" value="F:coproporphyrinogen dehydrogenase activity"/>
    <property type="evidence" value="ECO:0007669"/>
    <property type="project" value="UniProtKB-EC"/>
</dbReference>
<keyword evidence="17" id="KW-1185">Reference proteome</keyword>
<dbReference type="InterPro" id="IPR058240">
    <property type="entry name" value="rSAM_sf"/>
</dbReference>
<evidence type="ECO:0000256" key="8">
    <source>
        <dbReference type="ARBA" id="ARBA00022723"/>
    </source>
</evidence>
<dbReference type="Pfam" id="PF06969">
    <property type="entry name" value="HemN_C"/>
    <property type="match status" value="1"/>
</dbReference>
<dbReference type="CDD" id="cd01335">
    <property type="entry name" value="Radical_SAM"/>
    <property type="match status" value="1"/>
</dbReference>
<dbReference type="InterPro" id="IPR034505">
    <property type="entry name" value="Coproporphyrinogen-III_oxidase"/>
</dbReference>
<evidence type="ECO:0000256" key="2">
    <source>
        <dbReference type="ARBA" id="ARBA00004785"/>
    </source>
</evidence>
<accession>A0ABT7AG01</accession>
<dbReference type="SFLD" id="SFLDS00029">
    <property type="entry name" value="Radical_SAM"/>
    <property type="match status" value="1"/>
</dbReference>
<dbReference type="InterPro" id="IPR013785">
    <property type="entry name" value="Aldolase_TIM"/>
</dbReference>
<keyword evidence="10 14" id="KW-0408">Iron</keyword>
<protein>
    <recommendedName>
        <fullName evidence="14">Coproporphyrinogen-III oxidase</fullName>
        <ecNumber evidence="14">1.3.98.3</ecNumber>
    </recommendedName>
</protein>
<dbReference type="PROSITE" id="PS51918">
    <property type="entry name" value="RADICAL_SAM"/>
    <property type="match status" value="1"/>
</dbReference>
<evidence type="ECO:0000256" key="14">
    <source>
        <dbReference type="PIRNR" id="PIRNR000167"/>
    </source>
</evidence>
<keyword evidence="11 14" id="KW-0411">Iron-sulfur</keyword>
<dbReference type="SMART" id="SM00729">
    <property type="entry name" value="Elp3"/>
    <property type="match status" value="1"/>
</dbReference>
<proteinExistence type="inferred from homology"/>
<evidence type="ECO:0000256" key="7">
    <source>
        <dbReference type="ARBA" id="ARBA00022691"/>
    </source>
</evidence>
<organism evidence="16 17">
    <name type="scientific">Chelatococcus albus</name>
    <dbReference type="NCBI Taxonomy" id="3047466"/>
    <lineage>
        <taxon>Bacteria</taxon>
        <taxon>Pseudomonadati</taxon>
        <taxon>Pseudomonadota</taxon>
        <taxon>Alphaproteobacteria</taxon>
        <taxon>Hyphomicrobiales</taxon>
        <taxon>Chelatococcaceae</taxon>
        <taxon>Chelatococcus</taxon>
    </lineage>
</organism>
<evidence type="ECO:0000313" key="16">
    <source>
        <dbReference type="EMBL" id="MDJ1158035.1"/>
    </source>
</evidence>
<gene>
    <name evidence="16" type="primary">hemN</name>
    <name evidence="16" type="ORF">QNA08_07285</name>
</gene>
<dbReference type="Proteomes" id="UP001321492">
    <property type="component" value="Unassembled WGS sequence"/>
</dbReference>